<keyword evidence="1" id="KW-0735">Signal-anchor</keyword>
<dbReference type="GO" id="GO:0008378">
    <property type="term" value="F:galactosyltransferase activity"/>
    <property type="evidence" value="ECO:0007669"/>
    <property type="project" value="TreeGrafter"/>
</dbReference>
<keyword evidence="1" id="KW-0808">Transferase</keyword>
<gene>
    <name evidence="4" type="ORF">ElyMa_006027300</name>
</gene>
<comment type="function">
    <text evidence="1">Catalyses the transfer of galactose onto proteins or lipids.</text>
</comment>
<protein>
    <recommendedName>
        <fullName evidence="1">Beta-1,4-galactosyltransferase</fullName>
        <ecNumber evidence="1">2.4.1.-</ecNumber>
    </recommendedName>
</protein>
<dbReference type="GO" id="GO:0005794">
    <property type="term" value="C:Golgi apparatus"/>
    <property type="evidence" value="ECO:0007669"/>
    <property type="project" value="TreeGrafter"/>
</dbReference>
<dbReference type="Pfam" id="PF13733">
    <property type="entry name" value="Glyco_transf_7N"/>
    <property type="match status" value="1"/>
</dbReference>
<evidence type="ECO:0000256" key="1">
    <source>
        <dbReference type="RuleBase" id="RU368121"/>
    </source>
</evidence>
<dbReference type="InterPro" id="IPR003859">
    <property type="entry name" value="Galactosyl_T"/>
</dbReference>
<dbReference type="EC" id="2.4.1.-" evidence="1"/>
<evidence type="ECO:0000313" key="4">
    <source>
        <dbReference type="EMBL" id="GFR85390.1"/>
    </source>
</evidence>
<dbReference type="GO" id="GO:0005975">
    <property type="term" value="P:carbohydrate metabolic process"/>
    <property type="evidence" value="ECO:0007669"/>
    <property type="project" value="InterPro"/>
</dbReference>
<reference evidence="4 5" key="1">
    <citation type="journal article" date="2021" name="Elife">
        <title>Chloroplast acquisition without the gene transfer in kleptoplastic sea slugs, Plakobranchus ocellatus.</title>
        <authorList>
            <person name="Maeda T."/>
            <person name="Takahashi S."/>
            <person name="Yoshida T."/>
            <person name="Shimamura S."/>
            <person name="Takaki Y."/>
            <person name="Nagai Y."/>
            <person name="Toyoda A."/>
            <person name="Suzuki Y."/>
            <person name="Arimoto A."/>
            <person name="Ishii H."/>
            <person name="Satoh N."/>
            <person name="Nishiyama T."/>
            <person name="Hasebe M."/>
            <person name="Maruyama T."/>
            <person name="Minagawa J."/>
            <person name="Obokata J."/>
            <person name="Shigenobu S."/>
        </authorList>
    </citation>
    <scope>NUCLEOTIDE SEQUENCE [LARGE SCALE GENOMIC DNA]</scope>
</reference>
<evidence type="ECO:0000259" key="3">
    <source>
        <dbReference type="Pfam" id="PF13733"/>
    </source>
</evidence>
<feature type="domain" description="Galactosyltransferase N-terminal" evidence="3">
    <location>
        <begin position="152"/>
        <end position="264"/>
    </location>
</feature>
<dbReference type="PRINTS" id="PR02050">
    <property type="entry name" value="B14GALTRFASE"/>
</dbReference>
<dbReference type="PANTHER" id="PTHR19300:SF57">
    <property type="entry name" value="BETA-1,4-N-ACETYLGALACTOSAMINYLTRANSFERASE"/>
    <property type="match status" value="1"/>
</dbReference>
<comment type="caution">
    <text evidence="4">The sequence shown here is derived from an EMBL/GenBank/DDBJ whole genome shotgun (WGS) entry which is preliminary data.</text>
</comment>
<keyword evidence="1" id="KW-0328">Glycosyltransferase</keyword>
<comment type="pathway">
    <text evidence="1">Protein modification; protein glycosylation.</text>
</comment>
<keyword evidence="1" id="KW-0325">Glycoprotein</keyword>
<dbReference type="EMBL" id="BMAT01012081">
    <property type="protein sequence ID" value="GFR85390.1"/>
    <property type="molecule type" value="Genomic_DNA"/>
</dbReference>
<dbReference type="InterPro" id="IPR029044">
    <property type="entry name" value="Nucleotide-diphossugar_trans"/>
</dbReference>
<organism evidence="4 5">
    <name type="scientific">Elysia marginata</name>
    <dbReference type="NCBI Taxonomy" id="1093978"/>
    <lineage>
        <taxon>Eukaryota</taxon>
        <taxon>Metazoa</taxon>
        <taxon>Spiralia</taxon>
        <taxon>Lophotrochozoa</taxon>
        <taxon>Mollusca</taxon>
        <taxon>Gastropoda</taxon>
        <taxon>Heterobranchia</taxon>
        <taxon>Euthyneura</taxon>
        <taxon>Panpulmonata</taxon>
        <taxon>Sacoglossa</taxon>
        <taxon>Placobranchoidea</taxon>
        <taxon>Plakobranchidae</taxon>
        <taxon>Elysia</taxon>
    </lineage>
</organism>
<evidence type="ECO:0000313" key="5">
    <source>
        <dbReference type="Proteomes" id="UP000762676"/>
    </source>
</evidence>
<evidence type="ECO:0000256" key="2">
    <source>
        <dbReference type="SAM" id="MobiDB-lite"/>
    </source>
</evidence>
<accession>A0AAV4GK29</accession>
<comment type="similarity">
    <text evidence="1">Belongs to the glycosyltransferase 7 family.</text>
</comment>
<feature type="region of interest" description="Disordered" evidence="2">
    <location>
        <begin position="95"/>
        <end position="126"/>
    </location>
</feature>
<proteinExistence type="inferred from homology"/>
<dbReference type="Gene3D" id="3.90.550.10">
    <property type="entry name" value="Spore Coat Polysaccharide Biosynthesis Protein SpsA, Chain A"/>
    <property type="match status" value="1"/>
</dbReference>
<sequence length="366" mass="41738">MFGRKLRKKTSLLAICLVCSALFLMTLVHMSHFDRGFHYTSHITRSLQDLAVSDAMSYDSRFILVGRNSHSSDSSDLDTPPRDVAERLTRLYRHSPRAQQLPGAQNGVAKVSNRTGSNSEDPDRLPACQQSELSLKGRIKSPAYLSEWPLFTPQQMASMFPRLRDGGHYSPTSCRPYEKTAILIPYRDRWDHLHTMLPVLIPMLLRQQIDFTIYVIEQDSSTTYNKGVLFNAGFLEAVNADDYDCFVLHDVDMIPLDDRNIYKCLTSGPVHFSAGVDKFAYKYRFDSLASFSLWLFSFDTKPCPSRFKVFAQRLKRQDVDGLNSVVYSVTNVGVFPIYTWISVKFDPEQILKVSRGEEGMLCAYDC</sequence>
<dbReference type="PANTHER" id="PTHR19300">
    <property type="entry name" value="BETA-1,4-GALACTOSYLTRANSFERASE"/>
    <property type="match status" value="1"/>
</dbReference>
<dbReference type="AlphaFoldDB" id="A0AAV4GK29"/>
<keyword evidence="5" id="KW-1185">Reference proteome</keyword>
<name>A0AAV4GK29_9GAST</name>
<keyword evidence="1" id="KW-0812">Transmembrane</keyword>
<dbReference type="SUPFAM" id="SSF53448">
    <property type="entry name" value="Nucleotide-diphospho-sugar transferases"/>
    <property type="match status" value="1"/>
</dbReference>
<dbReference type="Proteomes" id="UP000762676">
    <property type="component" value="Unassembled WGS sequence"/>
</dbReference>
<dbReference type="InterPro" id="IPR027995">
    <property type="entry name" value="Galactosyl_T_N"/>
</dbReference>